<evidence type="ECO:0000256" key="1">
    <source>
        <dbReference type="ARBA" id="ARBA00004141"/>
    </source>
</evidence>
<feature type="transmembrane region" description="Helical" evidence="6">
    <location>
        <begin position="89"/>
        <end position="108"/>
    </location>
</feature>
<feature type="transmembrane region" description="Helical" evidence="6">
    <location>
        <begin position="128"/>
        <end position="150"/>
    </location>
</feature>
<feature type="domain" description="Cytochrome c assembly protein" evidence="7">
    <location>
        <begin position="83"/>
        <end position="246"/>
    </location>
</feature>
<keyword evidence="9" id="KW-1185">Reference proteome</keyword>
<feature type="transmembrane region" description="Helical" evidence="6">
    <location>
        <begin position="224"/>
        <end position="243"/>
    </location>
</feature>
<evidence type="ECO:0000256" key="5">
    <source>
        <dbReference type="ARBA" id="ARBA00023136"/>
    </source>
</evidence>
<feature type="transmembrane region" description="Helical" evidence="6">
    <location>
        <begin position="6"/>
        <end position="25"/>
    </location>
</feature>
<evidence type="ECO:0000256" key="6">
    <source>
        <dbReference type="SAM" id="Phobius"/>
    </source>
</evidence>
<dbReference type="PANTHER" id="PTHR30071">
    <property type="entry name" value="HEME EXPORTER PROTEIN C"/>
    <property type="match status" value="1"/>
</dbReference>
<dbReference type="Proteomes" id="UP000016648">
    <property type="component" value="Unassembled WGS sequence"/>
</dbReference>
<sequence>MNWNYFIFFAIISLLFWVTGAWAGWKDRKTTALAATGCGLLVFFTFIVLMWISLERPPLRTMGETRLWYSFFLPLAGIIVYSRWRYKWILSFSTLLSAVFIGINLFKPEIHNKTLMPALQSPWFAPHVIVYMFAYALLGAAFVMAVYLLFSKKKYAEELDICDNLVYVGWAFLTIGMLFGALWAKEAWGTYWSWDPKETWAAATWLAYLVYIHYRLRRRSAADVALWILIVNFLLLQMCWWGINYLPSSQGTSVHTYNLS</sequence>
<organism evidence="8 9">
    <name type="scientific">Segatella baroniae F0067</name>
    <dbReference type="NCBI Taxonomy" id="1115809"/>
    <lineage>
        <taxon>Bacteria</taxon>
        <taxon>Pseudomonadati</taxon>
        <taxon>Bacteroidota</taxon>
        <taxon>Bacteroidia</taxon>
        <taxon>Bacteroidales</taxon>
        <taxon>Prevotellaceae</taxon>
        <taxon>Segatella</taxon>
    </lineage>
</organism>
<name>U2NJ94_9BACT</name>
<dbReference type="EMBL" id="AWEY01000044">
    <property type="protein sequence ID" value="ERK38190.1"/>
    <property type="molecule type" value="Genomic_DNA"/>
</dbReference>
<comment type="caution">
    <text evidence="8">The sequence shown here is derived from an EMBL/GenBank/DDBJ whole genome shotgun (WGS) entry which is preliminary data.</text>
</comment>
<evidence type="ECO:0000256" key="4">
    <source>
        <dbReference type="ARBA" id="ARBA00022989"/>
    </source>
</evidence>
<protein>
    <submittedName>
        <fullName evidence="8">Cytochrome c assembly protein</fullName>
    </submittedName>
</protein>
<evidence type="ECO:0000259" key="7">
    <source>
        <dbReference type="Pfam" id="PF01578"/>
    </source>
</evidence>
<dbReference type="GO" id="GO:0005886">
    <property type="term" value="C:plasma membrane"/>
    <property type="evidence" value="ECO:0007669"/>
    <property type="project" value="TreeGrafter"/>
</dbReference>
<feature type="transmembrane region" description="Helical" evidence="6">
    <location>
        <begin position="32"/>
        <end position="54"/>
    </location>
</feature>
<dbReference type="RefSeq" id="WP_021590832.1">
    <property type="nucleotide sequence ID" value="NZ_AWEY01000044.1"/>
</dbReference>
<proteinExistence type="predicted"/>
<gene>
    <name evidence="8" type="ORF">HMPREF9135_1121</name>
</gene>
<evidence type="ECO:0000313" key="8">
    <source>
        <dbReference type="EMBL" id="ERK38190.1"/>
    </source>
</evidence>
<reference evidence="8 9" key="1">
    <citation type="submission" date="2013-08" db="EMBL/GenBank/DDBJ databases">
        <authorList>
            <person name="Durkin A.S."/>
            <person name="Haft D.R."/>
            <person name="McCorrison J."/>
            <person name="Torralba M."/>
            <person name="Gillis M."/>
            <person name="Haft D.H."/>
            <person name="Methe B."/>
            <person name="Sutton G."/>
            <person name="Nelson K.E."/>
        </authorList>
    </citation>
    <scope>NUCLEOTIDE SEQUENCE [LARGE SCALE GENOMIC DNA]</scope>
    <source>
        <strain evidence="8 9">F0067</strain>
    </source>
</reference>
<dbReference type="InterPro" id="IPR002541">
    <property type="entry name" value="Cyt_c_assembly"/>
</dbReference>
<dbReference type="GO" id="GO:0020037">
    <property type="term" value="F:heme binding"/>
    <property type="evidence" value="ECO:0007669"/>
    <property type="project" value="InterPro"/>
</dbReference>
<feature type="transmembrane region" description="Helical" evidence="6">
    <location>
        <begin position="199"/>
        <end position="217"/>
    </location>
</feature>
<feature type="transmembrane region" description="Helical" evidence="6">
    <location>
        <begin position="162"/>
        <end position="184"/>
    </location>
</feature>
<accession>U2NJ94</accession>
<dbReference type="PATRIC" id="fig|1115809.3.peg.2612"/>
<dbReference type="AlphaFoldDB" id="U2NJ94"/>
<feature type="transmembrane region" description="Helical" evidence="6">
    <location>
        <begin position="66"/>
        <end position="82"/>
    </location>
</feature>
<evidence type="ECO:0000256" key="3">
    <source>
        <dbReference type="ARBA" id="ARBA00022748"/>
    </source>
</evidence>
<keyword evidence="3" id="KW-0201">Cytochrome c-type biogenesis</keyword>
<dbReference type="InterPro" id="IPR045062">
    <property type="entry name" value="Cyt_c_biogenesis_CcsA/CcmC"/>
</dbReference>
<keyword evidence="5 6" id="KW-0472">Membrane</keyword>
<evidence type="ECO:0000313" key="9">
    <source>
        <dbReference type="Proteomes" id="UP000016648"/>
    </source>
</evidence>
<dbReference type="Pfam" id="PF01578">
    <property type="entry name" value="Cytochrom_C_asm"/>
    <property type="match status" value="1"/>
</dbReference>
<dbReference type="GO" id="GO:0017004">
    <property type="term" value="P:cytochrome complex assembly"/>
    <property type="evidence" value="ECO:0007669"/>
    <property type="project" value="UniProtKB-KW"/>
</dbReference>
<comment type="subcellular location">
    <subcellularLocation>
        <location evidence="1">Membrane</location>
        <topology evidence="1">Multi-pass membrane protein</topology>
    </subcellularLocation>
</comment>
<dbReference type="PANTHER" id="PTHR30071:SF1">
    <property type="entry name" value="CYTOCHROME B_B6 PROTEIN-RELATED"/>
    <property type="match status" value="1"/>
</dbReference>
<keyword evidence="2 6" id="KW-0812">Transmembrane</keyword>
<keyword evidence="4 6" id="KW-1133">Transmembrane helix</keyword>
<evidence type="ECO:0000256" key="2">
    <source>
        <dbReference type="ARBA" id="ARBA00022692"/>
    </source>
</evidence>